<dbReference type="GO" id="GO:0016757">
    <property type="term" value="F:glycosyltransferase activity"/>
    <property type="evidence" value="ECO:0007669"/>
    <property type="project" value="InterPro"/>
</dbReference>
<proteinExistence type="predicted"/>
<dbReference type="Gene3D" id="3.40.50.2000">
    <property type="entry name" value="Glycogen Phosphorylase B"/>
    <property type="match status" value="2"/>
</dbReference>
<dbReference type="AlphaFoldDB" id="A0A3B1DTX2"/>
<reference evidence="3" key="1">
    <citation type="submission" date="2018-06" db="EMBL/GenBank/DDBJ databases">
        <authorList>
            <person name="Zhirakovskaya E."/>
        </authorList>
    </citation>
    <scope>NUCLEOTIDE SEQUENCE</scope>
</reference>
<protein>
    <recommendedName>
        <fullName evidence="4">Glycosyltransferase</fullName>
    </recommendedName>
</protein>
<feature type="domain" description="Glycosyltransferase subfamily 4-like N-terminal" evidence="2">
    <location>
        <begin position="15"/>
        <end position="177"/>
    </location>
</feature>
<sequence length="386" mass="42531">MKITHYFCKMRLEGGGPVRGVLDLTAAMQRRGHEVRLVTTDDTDVPDDWKQSNDEWPSVQRIAAPALGGSLFAPTQRAMLCEAFAGSDVVHIHGVWTPSNTQVARVCRRLGMPYLWSLRGTLDDWCMGERGWKKRLFLALGARAALENAACCHATAEDERRQSHKWFPKGRCTVIPNLLDLSAYADLPGPEEAQATFHQFQADRPVALFLSRLHYKKGIPLVIDAMDQLRAEGVDVTLLLAGSGDPTYEQELTRLIASRNLDDRVSLIGFVSGSRKLSLYQAADLFVLPTSQENFGFVLFESLACGTPLVTTKGVDTWPELEASGGAVIVETDAAQLADAMKRLLDDPDRLKTMGQAGKAWVNGFLDPDSLAARFEAMYEQAFTGS</sequence>
<organism evidence="3">
    <name type="scientific">hydrothermal vent metagenome</name>
    <dbReference type="NCBI Taxonomy" id="652676"/>
    <lineage>
        <taxon>unclassified sequences</taxon>
        <taxon>metagenomes</taxon>
        <taxon>ecological metagenomes</taxon>
    </lineage>
</organism>
<dbReference type="PANTHER" id="PTHR45947">
    <property type="entry name" value="SULFOQUINOVOSYL TRANSFERASE SQD2"/>
    <property type="match status" value="1"/>
</dbReference>
<dbReference type="EMBL" id="UOGK01000259">
    <property type="protein sequence ID" value="VAX39538.1"/>
    <property type="molecule type" value="Genomic_DNA"/>
</dbReference>
<evidence type="ECO:0000313" key="3">
    <source>
        <dbReference type="EMBL" id="VAX39538.1"/>
    </source>
</evidence>
<dbReference type="InterPro" id="IPR028098">
    <property type="entry name" value="Glyco_trans_4-like_N"/>
</dbReference>
<dbReference type="SUPFAM" id="SSF53756">
    <property type="entry name" value="UDP-Glycosyltransferase/glycogen phosphorylase"/>
    <property type="match status" value="1"/>
</dbReference>
<evidence type="ECO:0000259" key="1">
    <source>
        <dbReference type="Pfam" id="PF00534"/>
    </source>
</evidence>
<dbReference type="Pfam" id="PF13579">
    <property type="entry name" value="Glyco_trans_4_4"/>
    <property type="match status" value="1"/>
</dbReference>
<name>A0A3B1DTX2_9ZZZZ</name>
<dbReference type="InterPro" id="IPR050194">
    <property type="entry name" value="Glycosyltransferase_grp1"/>
</dbReference>
<gene>
    <name evidence="3" type="ORF">MNBD_PLANCTO03-438</name>
</gene>
<evidence type="ECO:0000259" key="2">
    <source>
        <dbReference type="Pfam" id="PF13579"/>
    </source>
</evidence>
<evidence type="ECO:0008006" key="4">
    <source>
        <dbReference type="Google" id="ProtNLM"/>
    </source>
</evidence>
<dbReference type="PANTHER" id="PTHR45947:SF13">
    <property type="entry name" value="TRANSFERASE"/>
    <property type="match status" value="1"/>
</dbReference>
<dbReference type="Pfam" id="PF00534">
    <property type="entry name" value="Glycos_transf_1"/>
    <property type="match status" value="1"/>
</dbReference>
<dbReference type="InterPro" id="IPR001296">
    <property type="entry name" value="Glyco_trans_1"/>
</dbReference>
<feature type="domain" description="Glycosyl transferase family 1" evidence="1">
    <location>
        <begin position="197"/>
        <end position="361"/>
    </location>
</feature>
<accession>A0A3B1DTX2</accession>